<dbReference type="Pfam" id="PF13427">
    <property type="entry name" value="AadA_C"/>
    <property type="match status" value="1"/>
</dbReference>
<evidence type="ECO:0000256" key="1">
    <source>
        <dbReference type="ARBA" id="ARBA00022679"/>
    </source>
</evidence>
<reference evidence="3 4" key="1">
    <citation type="submission" date="2018-06" db="EMBL/GenBank/DDBJ databases">
        <title>Genomic Encyclopedia of Type Strains, Phase IV (KMG-IV): sequencing the most valuable type-strain genomes for metagenomic binning, comparative biology and taxonomic classification.</title>
        <authorList>
            <person name="Goeker M."/>
        </authorList>
    </citation>
    <scope>NUCLEOTIDE SEQUENCE [LARGE SCALE GENOMIC DNA]</scope>
    <source>
        <strain evidence="3 4">DSM 18048</strain>
    </source>
</reference>
<evidence type="ECO:0000313" key="3">
    <source>
        <dbReference type="EMBL" id="PYE54172.1"/>
    </source>
</evidence>
<proteinExistence type="predicted"/>
<dbReference type="InterPro" id="IPR025184">
    <property type="entry name" value="AadA_C"/>
</dbReference>
<dbReference type="GO" id="GO:0016740">
    <property type="term" value="F:transferase activity"/>
    <property type="evidence" value="ECO:0007669"/>
    <property type="project" value="UniProtKB-KW"/>
</dbReference>
<evidence type="ECO:0000313" key="4">
    <source>
        <dbReference type="Proteomes" id="UP000248326"/>
    </source>
</evidence>
<sequence>MYDTGGSDGQAYAVLTLCRALYTATSGEQVSKRRAALWASERLPNWSTLIVWALARHDEEGTRSPSQDRFEEVVRFVEEVSARVEGEFESNRTQQS</sequence>
<dbReference type="AlphaFoldDB" id="A0A318S5W0"/>
<organism evidence="3 4">
    <name type="scientific">Deinococcus yavapaiensis KR-236</name>
    <dbReference type="NCBI Taxonomy" id="694435"/>
    <lineage>
        <taxon>Bacteria</taxon>
        <taxon>Thermotogati</taxon>
        <taxon>Deinococcota</taxon>
        <taxon>Deinococci</taxon>
        <taxon>Deinococcales</taxon>
        <taxon>Deinococcaceae</taxon>
        <taxon>Deinococcus</taxon>
    </lineage>
</organism>
<evidence type="ECO:0000259" key="2">
    <source>
        <dbReference type="Pfam" id="PF13427"/>
    </source>
</evidence>
<dbReference type="Proteomes" id="UP000248326">
    <property type="component" value="Unassembled WGS sequence"/>
</dbReference>
<name>A0A318S5W0_9DEIO</name>
<gene>
    <name evidence="3" type="ORF">DES52_106137</name>
</gene>
<protein>
    <submittedName>
        <fullName evidence="3">Uncharacterized protein DUF4111</fullName>
    </submittedName>
</protein>
<accession>A0A318S5W0</accession>
<keyword evidence="1" id="KW-0808">Transferase</keyword>
<dbReference type="RefSeq" id="WP_245900867.1">
    <property type="nucleotide sequence ID" value="NZ_QJSX01000006.1"/>
</dbReference>
<keyword evidence="4" id="KW-1185">Reference proteome</keyword>
<feature type="domain" description="Adenylyltransferase AadA C-terminal" evidence="2">
    <location>
        <begin position="9"/>
        <end position="82"/>
    </location>
</feature>
<comment type="caution">
    <text evidence="3">The sequence shown here is derived from an EMBL/GenBank/DDBJ whole genome shotgun (WGS) entry which is preliminary data.</text>
</comment>
<dbReference type="EMBL" id="QJSX01000006">
    <property type="protein sequence ID" value="PYE54172.1"/>
    <property type="molecule type" value="Genomic_DNA"/>
</dbReference>